<evidence type="ECO:0000259" key="6">
    <source>
        <dbReference type="PROSITE" id="PS50178"/>
    </source>
</evidence>
<reference evidence="7 8" key="1">
    <citation type="submission" date="2016-11" db="EMBL/GenBank/DDBJ databases">
        <title>The macronuclear genome of Stentor coeruleus: a giant cell with tiny introns.</title>
        <authorList>
            <person name="Slabodnick M."/>
            <person name="Ruby J.G."/>
            <person name="Reiff S.B."/>
            <person name="Swart E.C."/>
            <person name="Gosai S."/>
            <person name="Prabakaran S."/>
            <person name="Witkowska E."/>
            <person name="Larue G.E."/>
            <person name="Fisher S."/>
            <person name="Freeman R.M."/>
            <person name="Gunawardena J."/>
            <person name="Chu W."/>
            <person name="Stover N.A."/>
            <person name="Gregory B.D."/>
            <person name="Nowacki M."/>
            <person name="Derisi J."/>
            <person name="Roy S.W."/>
            <person name="Marshall W.F."/>
            <person name="Sood P."/>
        </authorList>
    </citation>
    <scope>NUCLEOTIDE SEQUENCE [LARGE SCALE GENOMIC DNA]</scope>
    <source>
        <strain evidence="7">WM001</strain>
    </source>
</reference>
<dbReference type="OrthoDB" id="323232at2759"/>
<dbReference type="EMBL" id="MPUH01000277">
    <property type="protein sequence ID" value="OMJ84179.1"/>
    <property type="molecule type" value="Genomic_DNA"/>
</dbReference>
<dbReference type="GO" id="GO:0008270">
    <property type="term" value="F:zinc ion binding"/>
    <property type="evidence" value="ECO:0007669"/>
    <property type="project" value="UniProtKB-KW"/>
</dbReference>
<dbReference type="AlphaFoldDB" id="A0A1R2C5C5"/>
<dbReference type="PROSITE" id="PS50178">
    <property type="entry name" value="ZF_FYVE"/>
    <property type="match status" value="1"/>
</dbReference>
<feature type="coiled-coil region" evidence="5">
    <location>
        <begin position="183"/>
        <end position="245"/>
    </location>
</feature>
<dbReference type="InterPro" id="IPR011011">
    <property type="entry name" value="Znf_FYVE_PHD"/>
</dbReference>
<dbReference type="Proteomes" id="UP000187209">
    <property type="component" value="Unassembled WGS sequence"/>
</dbReference>
<organism evidence="7 8">
    <name type="scientific">Stentor coeruleus</name>
    <dbReference type="NCBI Taxonomy" id="5963"/>
    <lineage>
        <taxon>Eukaryota</taxon>
        <taxon>Sar</taxon>
        <taxon>Alveolata</taxon>
        <taxon>Ciliophora</taxon>
        <taxon>Postciliodesmatophora</taxon>
        <taxon>Heterotrichea</taxon>
        <taxon>Heterotrichida</taxon>
        <taxon>Stentoridae</taxon>
        <taxon>Stentor</taxon>
    </lineage>
</organism>
<keyword evidence="3" id="KW-0862">Zinc</keyword>
<keyword evidence="1" id="KW-0479">Metal-binding</keyword>
<dbReference type="InterPro" id="IPR013083">
    <property type="entry name" value="Znf_RING/FYVE/PHD"/>
</dbReference>
<gene>
    <name evidence="7" type="ORF">SteCoe_14731</name>
</gene>
<evidence type="ECO:0000256" key="1">
    <source>
        <dbReference type="ARBA" id="ARBA00022723"/>
    </source>
</evidence>
<dbReference type="SUPFAM" id="SSF57903">
    <property type="entry name" value="FYVE/PHD zinc finger"/>
    <property type="match status" value="1"/>
</dbReference>
<evidence type="ECO:0000256" key="3">
    <source>
        <dbReference type="ARBA" id="ARBA00022833"/>
    </source>
</evidence>
<keyword evidence="5" id="KW-0175">Coiled coil</keyword>
<evidence type="ECO:0000313" key="7">
    <source>
        <dbReference type="EMBL" id="OMJ84179.1"/>
    </source>
</evidence>
<comment type="caution">
    <text evidence="7">The sequence shown here is derived from an EMBL/GenBank/DDBJ whole genome shotgun (WGS) entry which is preliminary data.</text>
</comment>
<accession>A0A1R2C5C5</accession>
<evidence type="ECO:0000256" key="4">
    <source>
        <dbReference type="PROSITE-ProRule" id="PRU00091"/>
    </source>
</evidence>
<name>A0A1R2C5C5_9CILI</name>
<keyword evidence="8" id="KW-1185">Reference proteome</keyword>
<sequence length="269" mass="31032">MAEEESKANISLVILKVKSLSSDLDRKVSKQENNCLICGIPFAKKGVSQTSKHVCRFCFHACCSACSPLTALHPENNESERICLKCYTSHLRLSVEDESIIKNQEIIHNEVEKFQRETKEFHIKEVERIKEDSKVQENQFKDQISRLSRDIQERDSKIMTMSFAENERLSKKDESIGQFIKEMKEIDDKTKAVEAKNKNLLAQNLSLETQKKNLKEKHSGLEFEKENLQKENQNLLENIKRIQEEIDKKPKILTAPAPKSGCMNSCVIY</sequence>
<protein>
    <recommendedName>
        <fullName evidence="6">FYVE-type domain-containing protein</fullName>
    </recommendedName>
</protein>
<dbReference type="CDD" id="cd00065">
    <property type="entry name" value="FYVE_like_SF"/>
    <property type="match status" value="1"/>
</dbReference>
<proteinExistence type="predicted"/>
<evidence type="ECO:0000256" key="5">
    <source>
        <dbReference type="SAM" id="Coils"/>
    </source>
</evidence>
<evidence type="ECO:0000313" key="8">
    <source>
        <dbReference type="Proteomes" id="UP000187209"/>
    </source>
</evidence>
<evidence type="ECO:0000256" key="2">
    <source>
        <dbReference type="ARBA" id="ARBA00022771"/>
    </source>
</evidence>
<dbReference type="InterPro" id="IPR017455">
    <property type="entry name" value="Znf_FYVE-rel"/>
</dbReference>
<dbReference type="Gene3D" id="3.30.40.10">
    <property type="entry name" value="Zinc/RING finger domain, C3HC4 (zinc finger)"/>
    <property type="match status" value="1"/>
</dbReference>
<feature type="domain" description="FYVE-type" evidence="6">
    <location>
        <begin position="29"/>
        <end position="91"/>
    </location>
</feature>
<keyword evidence="2 4" id="KW-0863">Zinc-finger</keyword>